<feature type="transmembrane region" description="Helical" evidence="1">
    <location>
        <begin position="62"/>
        <end position="81"/>
    </location>
</feature>
<feature type="transmembrane region" description="Helical" evidence="1">
    <location>
        <begin position="6"/>
        <end position="30"/>
    </location>
</feature>
<protein>
    <submittedName>
        <fullName evidence="2">Uncharacterized protein</fullName>
    </submittedName>
</protein>
<proteinExistence type="predicted"/>
<organism evidence="2 3">
    <name type="scientific">Cohaesibacter marisflavi</name>
    <dbReference type="NCBI Taxonomy" id="655353"/>
    <lineage>
        <taxon>Bacteria</taxon>
        <taxon>Pseudomonadati</taxon>
        <taxon>Pseudomonadota</taxon>
        <taxon>Alphaproteobacteria</taxon>
        <taxon>Hyphomicrobiales</taxon>
        <taxon>Cohaesibacteraceae</taxon>
    </lineage>
</organism>
<evidence type="ECO:0000313" key="3">
    <source>
        <dbReference type="Proteomes" id="UP000199236"/>
    </source>
</evidence>
<name>A0A1I5N9P6_9HYPH</name>
<reference evidence="2 3" key="1">
    <citation type="submission" date="2016-10" db="EMBL/GenBank/DDBJ databases">
        <authorList>
            <person name="de Groot N.N."/>
        </authorList>
    </citation>
    <scope>NUCLEOTIDE SEQUENCE [LARGE SCALE GENOMIC DNA]</scope>
    <source>
        <strain evidence="2 3">CGMCC 1.9157</strain>
    </source>
</reference>
<evidence type="ECO:0000256" key="1">
    <source>
        <dbReference type="SAM" id="Phobius"/>
    </source>
</evidence>
<keyword evidence="3" id="KW-1185">Reference proteome</keyword>
<keyword evidence="1" id="KW-0472">Membrane</keyword>
<gene>
    <name evidence="2" type="ORF">SAMN04488056_12714</name>
</gene>
<accession>A0A1I5N9P6</accession>
<keyword evidence="1" id="KW-0812">Transmembrane</keyword>
<sequence>MLKTYWFWPAAIFFIIWILMIISPMAFIIIMATRVGFLTGYLVILAIIGLAYDAYSGRVPRVFLPISIVVLCLSTVTYYYFYVRQFVDIADISRELRVKNERQVKTARNLIAKEKIDFIQRIGQDFTKYTKVYHYYTPGINDSYNVNIYIDRENCSIINKKNTRIISMHDTKIKYFDKKLNTNKYLCKLTAKSRPINKLLHTGNEEDISEEYSLDGSIRVSRRNIFIGDKKVAEYLTGSVSYYPILPWPIIFCGNGGGLLSQQPKYFCDLTFRGILKKDLDTRPRFVKNTKKFNVIAAILDLEPRETDFFPNFELSEKAKVAINYLGLTKSHGPQ</sequence>
<dbReference type="Proteomes" id="UP000199236">
    <property type="component" value="Unassembled WGS sequence"/>
</dbReference>
<keyword evidence="1" id="KW-1133">Transmembrane helix</keyword>
<dbReference type="EMBL" id="FOVR01000027">
    <property type="protein sequence ID" value="SFP18473.1"/>
    <property type="molecule type" value="Genomic_DNA"/>
</dbReference>
<dbReference type="AlphaFoldDB" id="A0A1I5N9P6"/>
<feature type="transmembrane region" description="Helical" evidence="1">
    <location>
        <begin position="37"/>
        <end position="56"/>
    </location>
</feature>
<evidence type="ECO:0000313" key="2">
    <source>
        <dbReference type="EMBL" id="SFP18473.1"/>
    </source>
</evidence>